<protein>
    <recommendedName>
        <fullName evidence="4">RRP15-like protein</fullName>
    </recommendedName>
</protein>
<proteinExistence type="inferred from homology"/>
<evidence type="ECO:0000256" key="2">
    <source>
        <dbReference type="SAM" id="MobiDB-lite"/>
    </source>
</evidence>
<feature type="compositionally biased region" description="Acidic residues" evidence="2">
    <location>
        <begin position="311"/>
        <end position="332"/>
    </location>
</feature>
<gene>
    <name evidence="3" type="ORF">LGLO00237_LOCUS16799</name>
</gene>
<feature type="region of interest" description="Disordered" evidence="2">
    <location>
        <begin position="1"/>
        <end position="116"/>
    </location>
</feature>
<sequence length="332" mass="37226">MAATGSTKYEDDEFEDDDQNQEDDDLDELLGSNQVYGTEGEEEFGGEEDDSEDGEDDLDDLLGSAHAAPEKERKGKRLGDVMKELMSAPITPGKCPILSAPIGKKAEKRKRDSLKEAIEKRKRSKVKKLLTDKEHVQPQFDHIERRLLQVATKGVVALFNAVAKHQKEATMAGFDALSITSAKTMDTKVSSLSKDSFLDMIKRSQQKPKIQDDDGGGATWEALDTGYLLGKTRTKNWNEEDDEEDGDEEDEENENEEQDDVDNEPDDEDQDNDENEEDDDDFDEKAALQERESDDEEGENAPTDDFMSGLADDDGFEEEDDDDDDDDDNSED</sequence>
<organism evidence="3">
    <name type="scientific">Lotharella globosa</name>
    <dbReference type="NCBI Taxonomy" id="91324"/>
    <lineage>
        <taxon>Eukaryota</taxon>
        <taxon>Sar</taxon>
        <taxon>Rhizaria</taxon>
        <taxon>Cercozoa</taxon>
        <taxon>Chlorarachniophyceae</taxon>
        <taxon>Lotharella</taxon>
    </lineage>
</organism>
<name>A0A7S4DRD1_9EUKA</name>
<feature type="region of interest" description="Disordered" evidence="2">
    <location>
        <begin position="230"/>
        <end position="332"/>
    </location>
</feature>
<evidence type="ECO:0008006" key="4">
    <source>
        <dbReference type="Google" id="ProtNLM"/>
    </source>
</evidence>
<dbReference type="PANTHER" id="PTHR13245">
    <property type="entry name" value="RRP15-LIKE PROTEIN"/>
    <property type="match status" value="1"/>
</dbReference>
<dbReference type="PANTHER" id="PTHR13245:SF14">
    <property type="entry name" value="RRP15-LIKE PROTEIN"/>
    <property type="match status" value="1"/>
</dbReference>
<evidence type="ECO:0000313" key="3">
    <source>
        <dbReference type="EMBL" id="CAE0665194.1"/>
    </source>
</evidence>
<feature type="compositionally biased region" description="Basic and acidic residues" evidence="2">
    <location>
        <begin position="68"/>
        <end position="83"/>
    </location>
</feature>
<feature type="compositionally biased region" description="Acidic residues" evidence="2">
    <location>
        <begin position="239"/>
        <end position="283"/>
    </location>
</feature>
<reference evidence="3" key="1">
    <citation type="submission" date="2021-01" db="EMBL/GenBank/DDBJ databases">
        <authorList>
            <person name="Corre E."/>
            <person name="Pelletier E."/>
            <person name="Niang G."/>
            <person name="Scheremetjew M."/>
            <person name="Finn R."/>
            <person name="Kale V."/>
            <person name="Holt S."/>
            <person name="Cochrane G."/>
            <person name="Meng A."/>
            <person name="Brown T."/>
            <person name="Cohen L."/>
        </authorList>
    </citation>
    <scope>NUCLEOTIDE SEQUENCE</scope>
    <source>
        <strain evidence="3">CCCM811</strain>
    </source>
</reference>
<dbReference type="EMBL" id="HBIV01023372">
    <property type="protein sequence ID" value="CAE0665194.1"/>
    <property type="molecule type" value="Transcribed_RNA"/>
</dbReference>
<feature type="compositionally biased region" description="Acidic residues" evidence="2">
    <location>
        <begin position="10"/>
        <end position="28"/>
    </location>
</feature>
<feature type="compositionally biased region" description="Acidic residues" evidence="2">
    <location>
        <begin position="39"/>
        <end position="60"/>
    </location>
</feature>
<accession>A0A7S4DRD1</accession>
<comment type="similarity">
    <text evidence="1">Belongs to the RRP15 family.</text>
</comment>
<evidence type="ECO:0000256" key="1">
    <source>
        <dbReference type="ARBA" id="ARBA00007462"/>
    </source>
</evidence>
<dbReference type="GO" id="GO:0030687">
    <property type="term" value="C:preribosome, large subunit precursor"/>
    <property type="evidence" value="ECO:0007669"/>
    <property type="project" value="TreeGrafter"/>
</dbReference>
<dbReference type="GO" id="GO:0000470">
    <property type="term" value="P:maturation of LSU-rRNA"/>
    <property type="evidence" value="ECO:0007669"/>
    <property type="project" value="TreeGrafter"/>
</dbReference>
<dbReference type="Pfam" id="PF07890">
    <property type="entry name" value="Rrp15p"/>
    <property type="match status" value="1"/>
</dbReference>
<dbReference type="InterPro" id="IPR012459">
    <property type="entry name" value="Rrp15"/>
</dbReference>
<dbReference type="AlphaFoldDB" id="A0A7S4DRD1"/>
<dbReference type="GO" id="GO:0000460">
    <property type="term" value="P:maturation of 5.8S rRNA"/>
    <property type="evidence" value="ECO:0007669"/>
    <property type="project" value="TreeGrafter"/>
</dbReference>